<evidence type="ECO:0000313" key="5">
    <source>
        <dbReference type="EMBL" id="MBP1861768.1"/>
    </source>
</evidence>
<comment type="caution">
    <text evidence="5">The sequence shown here is derived from an EMBL/GenBank/DDBJ whole genome shotgun (WGS) entry which is preliminary data.</text>
</comment>
<evidence type="ECO:0000256" key="3">
    <source>
        <dbReference type="ARBA" id="ARBA00022764"/>
    </source>
</evidence>
<proteinExistence type="inferred from homology"/>
<evidence type="ECO:0000256" key="4">
    <source>
        <dbReference type="SAM" id="SignalP"/>
    </source>
</evidence>
<dbReference type="PANTHER" id="PTHR43649:SF12">
    <property type="entry name" value="DIACETYLCHITOBIOSE BINDING PROTEIN DASA"/>
    <property type="match status" value="1"/>
</dbReference>
<dbReference type="Pfam" id="PF01547">
    <property type="entry name" value="SBP_bac_1"/>
    <property type="match status" value="1"/>
</dbReference>
<dbReference type="InterPro" id="IPR006059">
    <property type="entry name" value="SBP"/>
</dbReference>
<dbReference type="EMBL" id="JAGGJV010000012">
    <property type="protein sequence ID" value="MBP1861768.1"/>
    <property type="molecule type" value="Genomic_DNA"/>
</dbReference>
<dbReference type="Gene3D" id="3.40.190.10">
    <property type="entry name" value="Periplasmic binding protein-like II"/>
    <property type="match status" value="2"/>
</dbReference>
<dbReference type="InterPro" id="IPR050490">
    <property type="entry name" value="Bact_solute-bd_prot1"/>
</dbReference>
<protein>
    <submittedName>
        <fullName evidence="5">Raffinose/stachyose/melibiose transport system substrate-binding protein</fullName>
    </submittedName>
</protein>
<dbReference type="Proteomes" id="UP000823786">
    <property type="component" value="Unassembled WGS sequence"/>
</dbReference>
<dbReference type="SUPFAM" id="SSF53850">
    <property type="entry name" value="Periplasmic binding protein-like II"/>
    <property type="match status" value="1"/>
</dbReference>
<organism evidence="5 6">
    <name type="scientific">Rhizobium herbae</name>
    <dbReference type="NCBI Taxonomy" id="508661"/>
    <lineage>
        <taxon>Bacteria</taxon>
        <taxon>Pseudomonadati</taxon>
        <taxon>Pseudomonadota</taxon>
        <taxon>Alphaproteobacteria</taxon>
        <taxon>Hyphomicrobiales</taxon>
        <taxon>Rhizobiaceae</taxon>
        <taxon>Rhizobium/Agrobacterium group</taxon>
        <taxon>Rhizobium</taxon>
    </lineage>
</organism>
<sequence length="426" mass="45343">MTIHIKAYLASAALIALTAAAPAHAEVTLSFLVDNSPDSVAAAEALVEAYQKQAPDVTIEIEQRPGGGEGDNIVKTRLATGEMSDVFLYNSGSLLQALKPQQSLADLSDVPAQAKVDPGFKSVVSADGKVYGVPFGTAMGGGIFYNRAIYKEFGLSVPKTWAEFMANNEKIKAAGKVAVAQTYRDTWTSQLFVLADYYNLQAAVPNFAEDYTDNKAKYASTPAAMKGFEHLKEVHDAGFFNEDFGAASYDDGLRMVATGEAAHYPMLTFAIGALKQNYPENLNDVGFFAQPGDDAAKNGLTVWMPQAIYIPAASGKIEEAKKFADFVGSVEGCKIMTDTNTVQGPPLIDGCPLPADVPPAVTDMLPYFKTAGLTAPALEFVSPIKGPALEQITVEVGSGIRGPAEAAALYDDDVRKQAKQLGLSNW</sequence>
<accession>A0ABS4EV27</accession>
<dbReference type="RefSeq" id="WP_209856478.1">
    <property type="nucleotide sequence ID" value="NZ_JAGGJV010000012.1"/>
</dbReference>
<reference evidence="5 6" key="1">
    <citation type="submission" date="2021-03" db="EMBL/GenBank/DDBJ databases">
        <title>Genomic Encyclopedia of Type Strains, Phase IV (KMG-IV): sequencing the most valuable type-strain genomes for metagenomic binning, comparative biology and taxonomic classification.</title>
        <authorList>
            <person name="Goeker M."/>
        </authorList>
    </citation>
    <scope>NUCLEOTIDE SEQUENCE [LARGE SCALE GENOMIC DNA]</scope>
    <source>
        <strain evidence="5 6">DSM 26427</strain>
    </source>
</reference>
<keyword evidence="3" id="KW-0574">Periplasm</keyword>
<name>A0ABS4EV27_9HYPH</name>
<gene>
    <name evidence="5" type="ORF">J2Z75_005297</name>
</gene>
<dbReference type="PANTHER" id="PTHR43649">
    <property type="entry name" value="ARABINOSE-BINDING PROTEIN-RELATED"/>
    <property type="match status" value="1"/>
</dbReference>
<comment type="subcellular location">
    <subcellularLocation>
        <location evidence="1">Periplasm</location>
    </subcellularLocation>
</comment>
<evidence type="ECO:0000313" key="6">
    <source>
        <dbReference type="Proteomes" id="UP000823786"/>
    </source>
</evidence>
<evidence type="ECO:0000256" key="2">
    <source>
        <dbReference type="ARBA" id="ARBA00008520"/>
    </source>
</evidence>
<feature type="chain" id="PRO_5045323790" evidence="4">
    <location>
        <begin position="26"/>
        <end position="426"/>
    </location>
</feature>
<evidence type="ECO:0000256" key="1">
    <source>
        <dbReference type="ARBA" id="ARBA00004418"/>
    </source>
</evidence>
<feature type="signal peptide" evidence="4">
    <location>
        <begin position="1"/>
        <end position="25"/>
    </location>
</feature>
<keyword evidence="6" id="KW-1185">Reference proteome</keyword>
<keyword evidence="4" id="KW-0732">Signal</keyword>
<comment type="similarity">
    <text evidence="2">Belongs to the bacterial solute-binding protein 1 family.</text>
</comment>